<dbReference type="InParanoid" id="A7SRR8"/>
<dbReference type="PROSITE" id="PS50088">
    <property type="entry name" value="ANK_REPEAT"/>
    <property type="match status" value="1"/>
</dbReference>
<name>A7SRR8_NEMVE</name>
<dbReference type="AlphaFoldDB" id="A7SRR8"/>
<dbReference type="STRING" id="45351.A7SRR8"/>
<evidence type="ECO:0000313" key="2">
    <source>
        <dbReference type="EMBL" id="EDO33609.1"/>
    </source>
</evidence>
<organism evidence="2 3">
    <name type="scientific">Nematostella vectensis</name>
    <name type="common">Starlet sea anemone</name>
    <dbReference type="NCBI Taxonomy" id="45351"/>
    <lineage>
        <taxon>Eukaryota</taxon>
        <taxon>Metazoa</taxon>
        <taxon>Cnidaria</taxon>
        <taxon>Anthozoa</taxon>
        <taxon>Hexacorallia</taxon>
        <taxon>Actiniaria</taxon>
        <taxon>Edwardsiidae</taxon>
        <taxon>Nematostella</taxon>
    </lineage>
</organism>
<dbReference type="Gene3D" id="1.25.40.20">
    <property type="entry name" value="Ankyrin repeat-containing domain"/>
    <property type="match status" value="1"/>
</dbReference>
<evidence type="ECO:0000256" key="1">
    <source>
        <dbReference type="PROSITE-ProRule" id="PRU00023"/>
    </source>
</evidence>
<dbReference type="PhylomeDB" id="A7SRR8"/>
<dbReference type="SUPFAM" id="SSF48403">
    <property type="entry name" value="Ankyrin repeat"/>
    <property type="match status" value="1"/>
</dbReference>
<dbReference type="Pfam" id="PF13637">
    <property type="entry name" value="Ank_4"/>
    <property type="match status" value="1"/>
</dbReference>
<dbReference type="InterPro" id="IPR036770">
    <property type="entry name" value="Ankyrin_rpt-contain_sf"/>
</dbReference>
<dbReference type="Proteomes" id="UP000001593">
    <property type="component" value="Unassembled WGS sequence"/>
</dbReference>
<sequence>MFAAYSGYPQVAKVLLEHGADLTATNNEGQTALAIAVGMGNKNVQRVIDDYMRSILER</sequence>
<dbReference type="FunFam" id="1.25.40.20:FF:000501">
    <property type="entry name" value="Ankyrin repeat protein"/>
    <property type="match status" value="1"/>
</dbReference>
<protein>
    <recommendedName>
        <fullName evidence="4">Ankyrin repeat domain-containing protein</fullName>
    </recommendedName>
</protein>
<keyword evidence="3" id="KW-1185">Reference proteome</keyword>
<feature type="repeat" description="ANK" evidence="1">
    <location>
        <begin position="1"/>
        <end position="27"/>
    </location>
</feature>
<evidence type="ECO:0008006" key="4">
    <source>
        <dbReference type="Google" id="ProtNLM"/>
    </source>
</evidence>
<proteinExistence type="predicted"/>
<dbReference type="PROSITE" id="PS50297">
    <property type="entry name" value="ANK_REP_REGION"/>
    <property type="match status" value="1"/>
</dbReference>
<keyword evidence="1" id="KW-0040">ANK repeat</keyword>
<evidence type="ECO:0000313" key="3">
    <source>
        <dbReference type="Proteomes" id="UP000001593"/>
    </source>
</evidence>
<dbReference type="HOGENOM" id="CLU_2981435_0_0_1"/>
<dbReference type="InterPro" id="IPR002110">
    <property type="entry name" value="Ankyrin_rpt"/>
</dbReference>
<dbReference type="EMBL" id="DS469766">
    <property type="protein sequence ID" value="EDO33609.1"/>
    <property type="molecule type" value="Genomic_DNA"/>
</dbReference>
<accession>A7SRR8</accession>
<reference evidence="2 3" key="1">
    <citation type="journal article" date="2007" name="Science">
        <title>Sea anemone genome reveals ancestral eumetazoan gene repertoire and genomic organization.</title>
        <authorList>
            <person name="Putnam N.H."/>
            <person name="Srivastava M."/>
            <person name="Hellsten U."/>
            <person name="Dirks B."/>
            <person name="Chapman J."/>
            <person name="Salamov A."/>
            <person name="Terry A."/>
            <person name="Shapiro H."/>
            <person name="Lindquist E."/>
            <person name="Kapitonov V.V."/>
            <person name="Jurka J."/>
            <person name="Genikhovich G."/>
            <person name="Grigoriev I.V."/>
            <person name="Lucas S.M."/>
            <person name="Steele R.E."/>
            <person name="Finnerty J.R."/>
            <person name="Technau U."/>
            <person name="Martindale M.Q."/>
            <person name="Rokhsar D.S."/>
        </authorList>
    </citation>
    <scope>NUCLEOTIDE SEQUENCE [LARGE SCALE GENOMIC DNA]</scope>
    <source>
        <strain evidence="3">CH2 X CH6</strain>
    </source>
</reference>
<dbReference type="OMA" id="QAMERYM"/>
<gene>
    <name evidence="2" type="ORF">NEMVEDRAFT_v1g173611</name>
</gene>